<keyword evidence="7" id="KW-0175">Coiled coil</keyword>
<dbReference type="InterPro" id="IPR013890">
    <property type="entry name" value="Tscrpt_rep_Tup1_N"/>
</dbReference>
<dbReference type="InterPro" id="IPR015943">
    <property type="entry name" value="WD40/YVTN_repeat-like_dom_sf"/>
</dbReference>
<dbReference type="InterPro" id="IPR050349">
    <property type="entry name" value="WD_LIS1/nudF_dynein_reg"/>
</dbReference>
<sequence length="580" mass="64232">MSTSNIYQHRSLRPTGAPPDPYNPARLQDTLDLIKQEFDGLASELVLSRTQREKYEATINAQVDELNTIRQALYELEQKHGKVRQQYDEELRTLRAELYASRQGSRAPPQPQPTLFAAPVETYRDREDRERGVALRDRERGIPDREREGTVREHRERETRERELDRERFNEVQRDAKRIKESTLGPLMGPGSTPALPPHPPPQPPAAARLSPPPRIPPRPSPMNDFLADTPDPANVPPQWKKEGSDWFVLYNPAIPRTLDVSLVHTFMHETVVCCVQFSGDGKWLATGCNRTAQIYDVQTGHKTCVLADDSTGKTGDLYIRSVRFSPDGKFLATGAEDKRIRIWDIAKRSIRIVFDGHQQEIYSLDFSLDGRLIVSGSGDRTVRIWDMEDRTSRILAVSPDPDPASSAPAADAGVTSVAISPDGALVAAGCVDAIVRIWAVATGALVEQLRGHTDSVYSVVFTRDGAGLVSGSLDNTLKYWDLRGGKARKEGGKPSPCTTNFLGHKDYVLSVAVSHDAQWVVSGSKDRGVQFWDSNGAVQCMLQGHKNSVISISLDPVGNLLASGSGDNLARIWSYTNIV</sequence>
<feature type="coiled-coil region" evidence="7">
    <location>
        <begin position="52"/>
        <end position="79"/>
    </location>
</feature>
<dbReference type="InterPro" id="IPR036322">
    <property type="entry name" value="WD40_repeat_dom_sf"/>
</dbReference>
<evidence type="ECO:0000256" key="7">
    <source>
        <dbReference type="SAM" id="Coils"/>
    </source>
</evidence>
<dbReference type="SUPFAM" id="SSF50978">
    <property type="entry name" value="WD40 repeat-like"/>
    <property type="match status" value="1"/>
</dbReference>
<dbReference type="Proteomes" id="UP001215280">
    <property type="component" value="Unassembled WGS sequence"/>
</dbReference>
<feature type="repeat" description="WD" evidence="6">
    <location>
        <begin position="355"/>
        <end position="396"/>
    </location>
</feature>
<name>A0AAD7IPF8_9AGAR</name>
<evidence type="ECO:0000256" key="6">
    <source>
        <dbReference type="PROSITE-ProRule" id="PRU00221"/>
    </source>
</evidence>
<evidence type="ECO:0000256" key="4">
    <source>
        <dbReference type="ARBA" id="ARBA00023015"/>
    </source>
</evidence>
<keyword evidence="11" id="KW-1185">Reference proteome</keyword>
<protein>
    <submittedName>
        <fullName evidence="10">Chromatin associated protein</fullName>
    </submittedName>
</protein>
<dbReference type="InterPro" id="IPR001680">
    <property type="entry name" value="WD40_rpt"/>
</dbReference>
<feature type="region of interest" description="Disordered" evidence="8">
    <location>
        <begin position="100"/>
        <end position="228"/>
    </location>
</feature>
<feature type="repeat" description="WD" evidence="6">
    <location>
        <begin position="502"/>
        <end position="534"/>
    </location>
</feature>
<evidence type="ECO:0000256" key="3">
    <source>
        <dbReference type="ARBA" id="ARBA00022737"/>
    </source>
</evidence>
<keyword evidence="4" id="KW-0805">Transcription regulation</keyword>
<evidence type="ECO:0000259" key="9">
    <source>
        <dbReference type="Pfam" id="PF08581"/>
    </source>
</evidence>
<feature type="repeat" description="WD" evidence="6">
    <location>
        <begin position="543"/>
        <end position="580"/>
    </location>
</feature>
<gene>
    <name evidence="10" type="ORF">DFH07DRAFT_889334</name>
</gene>
<dbReference type="Gene3D" id="2.130.10.10">
    <property type="entry name" value="YVTN repeat-like/Quinoprotein amine dehydrogenase"/>
    <property type="match status" value="1"/>
</dbReference>
<accession>A0AAD7IPF8</accession>
<evidence type="ECO:0000256" key="2">
    <source>
        <dbReference type="ARBA" id="ARBA00022574"/>
    </source>
</evidence>
<evidence type="ECO:0000256" key="8">
    <source>
        <dbReference type="SAM" id="MobiDB-lite"/>
    </source>
</evidence>
<keyword evidence="1" id="KW-0678">Repressor</keyword>
<dbReference type="AlphaFoldDB" id="A0AAD7IPF8"/>
<dbReference type="PROSITE" id="PS00678">
    <property type="entry name" value="WD_REPEATS_1"/>
    <property type="match status" value="2"/>
</dbReference>
<keyword evidence="3" id="KW-0677">Repeat</keyword>
<keyword evidence="2 6" id="KW-0853">WD repeat</keyword>
<dbReference type="PANTHER" id="PTHR44129">
    <property type="entry name" value="WD REPEAT-CONTAINING PROTEIN POP1"/>
    <property type="match status" value="1"/>
</dbReference>
<feature type="region of interest" description="Disordered" evidence="8">
    <location>
        <begin position="1"/>
        <end position="26"/>
    </location>
</feature>
<dbReference type="EMBL" id="JARJLG010000096">
    <property type="protein sequence ID" value="KAJ7746826.1"/>
    <property type="molecule type" value="Genomic_DNA"/>
</dbReference>
<feature type="compositionally biased region" description="Basic and acidic residues" evidence="8">
    <location>
        <begin position="122"/>
        <end position="181"/>
    </location>
</feature>
<feature type="repeat" description="WD" evidence="6">
    <location>
        <begin position="408"/>
        <end position="449"/>
    </location>
</feature>
<evidence type="ECO:0000313" key="10">
    <source>
        <dbReference type="EMBL" id="KAJ7746826.1"/>
    </source>
</evidence>
<proteinExistence type="predicted"/>
<organism evidence="10 11">
    <name type="scientific">Mycena maculata</name>
    <dbReference type="NCBI Taxonomy" id="230809"/>
    <lineage>
        <taxon>Eukaryota</taxon>
        <taxon>Fungi</taxon>
        <taxon>Dikarya</taxon>
        <taxon>Basidiomycota</taxon>
        <taxon>Agaricomycotina</taxon>
        <taxon>Agaricomycetes</taxon>
        <taxon>Agaricomycetidae</taxon>
        <taxon>Agaricales</taxon>
        <taxon>Marasmiineae</taxon>
        <taxon>Mycenaceae</taxon>
        <taxon>Mycena</taxon>
    </lineage>
</organism>
<dbReference type="PRINTS" id="PR00320">
    <property type="entry name" value="GPROTEINBRPT"/>
</dbReference>
<dbReference type="Gene3D" id="1.20.5.340">
    <property type="match status" value="1"/>
</dbReference>
<feature type="repeat" description="WD" evidence="6">
    <location>
        <begin position="320"/>
        <end position="346"/>
    </location>
</feature>
<feature type="compositionally biased region" description="Pro residues" evidence="8">
    <location>
        <begin position="195"/>
        <end position="221"/>
    </location>
</feature>
<evidence type="ECO:0000313" key="11">
    <source>
        <dbReference type="Proteomes" id="UP001215280"/>
    </source>
</evidence>
<dbReference type="InterPro" id="IPR020472">
    <property type="entry name" value="WD40_PAC1"/>
</dbReference>
<dbReference type="PROSITE" id="PS50082">
    <property type="entry name" value="WD_REPEATS_2"/>
    <property type="match status" value="6"/>
</dbReference>
<dbReference type="PROSITE" id="PS50294">
    <property type="entry name" value="WD_REPEATS_REGION"/>
    <property type="match status" value="6"/>
</dbReference>
<dbReference type="CDD" id="cd00200">
    <property type="entry name" value="WD40"/>
    <property type="match status" value="1"/>
</dbReference>
<dbReference type="SMART" id="SM00320">
    <property type="entry name" value="WD40"/>
    <property type="match status" value="7"/>
</dbReference>
<keyword evidence="5" id="KW-0804">Transcription</keyword>
<dbReference type="Pfam" id="PF08581">
    <property type="entry name" value="Tup_N"/>
    <property type="match status" value="1"/>
</dbReference>
<dbReference type="InterPro" id="IPR019775">
    <property type="entry name" value="WD40_repeat_CS"/>
</dbReference>
<evidence type="ECO:0000256" key="1">
    <source>
        <dbReference type="ARBA" id="ARBA00022491"/>
    </source>
</evidence>
<feature type="domain" description="Transcriptional repressor Tup1 N-terminal" evidence="9">
    <location>
        <begin position="26"/>
        <end position="99"/>
    </location>
</feature>
<reference evidence="10" key="1">
    <citation type="submission" date="2023-03" db="EMBL/GenBank/DDBJ databases">
        <title>Massive genome expansion in bonnet fungi (Mycena s.s.) driven by repeated elements and novel gene families across ecological guilds.</title>
        <authorList>
            <consortium name="Lawrence Berkeley National Laboratory"/>
            <person name="Harder C.B."/>
            <person name="Miyauchi S."/>
            <person name="Viragh M."/>
            <person name="Kuo A."/>
            <person name="Thoen E."/>
            <person name="Andreopoulos B."/>
            <person name="Lu D."/>
            <person name="Skrede I."/>
            <person name="Drula E."/>
            <person name="Henrissat B."/>
            <person name="Morin E."/>
            <person name="Kohler A."/>
            <person name="Barry K."/>
            <person name="LaButti K."/>
            <person name="Morin E."/>
            <person name="Salamov A."/>
            <person name="Lipzen A."/>
            <person name="Mereny Z."/>
            <person name="Hegedus B."/>
            <person name="Baldrian P."/>
            <person name="Stursova M."/>
            <person name="Weitz H."/>
            <person name="Taylor A."/>
            <person name="Grigoriev I.V."/>
            <person name="Nagy L.G."/>
            <person name="Martin F."/>
            <person name="Kauserud H."/>
        </authorList>
    </citation>
    <scope>NUCLEOTIDE SEQUENCE</scope>
    <source>
        <strain evidence="10">CBHHK188m</strain>
    </source>
</reference>
<dbReference type="Pfam" id="PF00400">
    <property type="entry name" value="WD40"/>
    <property type="match status" value="7"/>
</dbReference>
<evidence type="ECO:0000256" key="5">
    <source>
        <dbReference type="ARBA" id="ARBA00023163"/>
    </source>
</evidence>
<comment type="caution">
    <text evidence="10">The sequence shown here is derived from an EMBL/GenBank/DDBJ whole genome shotgun (WGS) entry which is preliminary data.</text>
</comment>
<feature type="repeat" description="WD" evidence="6">
    <location>
        <begin position="450"/>
        <end position="491"/>
    </location>
</feature>